<dbReference type="EMBL" id="KV891745">
    <property type="protein sequence ID" value="OON22545.1"/>
    <property type="molecule type" value="Genomic_DNA"/>
</dbReference>
<keyword evidence="2" id="KW-1185">Reference proteome</keyword>
<proteinExistence type="predicted"/>
<dbReference type="AlphaFoldDB" id="A0A1S8X730"/>
<protein>
    <submittedName>
        <fullName evidence="1">Uncharacterized protein</fullName>
    </submittedName>
</protein>
<accession>A0A1S8X730</accession>
<gene>
    <name evidence="1" type="ORF">X801_01555</name>
</gene>
<dbReference type="Proteomes" id="UP000243686">
    <property type="component" value="Unassembled WGS sequence"/>
</dbReference>
<sequence length="121" mass="13351">MTRQEYAVGSYLTSPVILIDTQEQQLVSKGFCFCFIRQVTCVDAATSTSGLSTVTEPDPLGPCEAGTKVVVEGVVWLETAGTTRPSLDLQRVQAYWTSVLSDKTPATWFRKPSCQQQNFHD</sequence>
<name>A0A1S8X730_OPIVI</name>
<evidence type="ECO:0000313" key="1">
    <source>
        <dbReference type="EMBL" id="OON22545.1"/>
    </source>
</evidence>
<evidence type="ECO:0000313" key="2">
    <source>
        <dbReference type="Proteomes" id="UP000243686"/>
    </source>
</evidence>
<reference evidence="1 2" key="1">
    <citation type="submission" date="2015-03" db="EMBL/GenBank/DDBJ databases">
        <title>Draft genome of the nematode, Opisthorchis viverrini.</title>
        <authorList>
            <person name="Mitreva M."/>
        </authorList>
    </citation>
    <scope>NUCLEOTIDE SEQUENCE [LARGE SCALE GENOMIC DNA]</scope>
    <source>
        <strain evidence="1">Khon Kaen</strain>
    </source>
</reference>
<organism evidence="1 2">
    <name type="scientific">Opisthorchis viverrini</name>
    <name type="common">Southeast Asian liver fluke</name>
    <dbReference type="NCBI Taxonomy" id="6198"/>
    <lineage>
        <taxon>Eukaryota</taxon>
        <taxon>Metazoa</taxon>
        <taxon>Spiralia</taxon>
        <taxon>Lophotrochozoa</taxon>
        <taxon>Platyhelminthes</taxon>
        <taxon>Trematoda</taxon>
        <taxon>Digenea</taxon>
        <taxon>Opisthorchiida</taxon>
        <taxon>Opisthorchiata</taxon>
        <taxon>Opisthorchiidae</taxon>
        <taxon>Opisthorchis</taxon>
    </lineage>
</organism>